<evidence type="ECO:0000313" key="3">
    <source>
        <dbReference type="Proteomes" id="UP000277580"/>
    </source>
</evidence>
<protein>
    <submittedName>
        <fullName evidence="2">Uncharacterized protein</fullName>
    </submittedName>
</protein>
<dbReference type="EMBL" id="ML119148">
    <property type="protein sequence ID" value="RPB09799.1"/>
    <property type="molecule type" value="Genomic_DNA"/>
</dbReference>
<dbReference type="InParanoid" id="A0A3N4KKA7"/>
<dbReference type="AlphaFoldDB" id="A0A3N4KKA7"/>
<feature type="compositionally biased region" description="Low complexity" evidence="1">
    <location>
        <begin position="65"/>
        <end position="85"/>
    </location>
</feature>
<organism evidence="2 3">
    <name type="scientific">Morchella conica CCBAS932</name>
    <dbReference type="NCBI Taxonomy" id="1392247"/>
    <lineage>
        <taxon>Eukaryota</taxon>
        <taxon>Fungi</taxon>
        <taxon>Dikarya</taxon>
        <taxon>Ascomycota</taxon>
        <taxon>Pezizomycotina</taxon>
        <taxon>Pezizomycetes</taxon>
        <taxon>Pezizales</taxon>
        <taxon>Morchellaceae</taxon>
        <taxon>Morchella</taxon>
    </lineage>
</organism>
<feature type="region of interest" description="Disordered" evidence="1">
    <location>
        <begin position="1"/>
        <end position="114"/>
    </location>
</feature>
<evidence type="ECO:0000313" key="2">
    <source>
        <dbReference type="EMBL" id="RPB09799.1"/>
    </source>
</evidence>
<feature type="compositionally biased region" description="Basic residues" evidence="1">
    <location>
        <begin position="1"/>
        <end position="10"/>
    </location>
</feature>
<evidence type="ECO:0000256" key="1">
    <source>
        <dbReference type="SAM" id="MobiDB-lite"/>
    </source>
</evidence>
<name>A0A3N4KKA7_9PEZI</name>
<gene>
    <name evidence="2" type="ORF">P167DRAFT_576876</name>
</gene>
<sequence length="140" mass="14325">MFASGRRARSTRQGAQAGLARGPGVSPDPMRSNRVVATDSGHHPEADSFTGPGERNGGAGGPEVPGMARGPAPARRARCQPPSRCRATHSSRPKAGTTLKPTASLAQEKGDDGVGEEEALGICFIGPIRLGPMTEGSISV</sequence>
<dbReference type="Proteomes" id="UP000277580">
    <property type="component" value="Unassembled WGS sequence"/>
</dbReference>
<accession>A0A3N4KKA7</accession>
<proteinExistence type="predicted"/>
<feature type="compositionally biased region" description="Gly residues" evidence="1">
    <location>
        <begin position="54"/>
        <end position="63"/>
    </location>
</feature>
<keyword evidence="3" id="KW-1185">Reference proteome</keyword>
<reference evidence="2 3" key="1">
    <citation type="journal article" date="2018" name="Nat. Ecol. Evol.">
        <title>Pezizomycetes genomes reveal the molecular basis of ectomycorrhizal truffle lifestyle.</title>
        <authorList>
            <person name="Murat C."/>
            <person name="Payen T."/>
            <person name="Noel B."/>
            <person name="Kuo A."/>
            <person name="Morin E."/>
            <person name="Chen J."/>
            <person name="Kohler A."/>
            <person name="Krizsan K."/>
            <person name="Balestrini R."/>
            <person name="Da Silva C."/>
            <person name="Montanini B."/>
            <person name="Hainaut M."/>
            <person name="Levati E."/>
            <person name="Barry K.W."/>
            <person name="Belfiori B."/>
            <person name="Cichocki N."/>
            <person name="Clum A."/>
            <person name="Dockter R.B."/>
            <person name="Fauchery L."/>
            <person name="Guy J."/>
            <person name="Iotti M."/>
            <person name="Le Tacon F."/>
            <person name="Lindquist E.A."/>
            <person name="Lipzen A."/>
            <person name="Malagnac F."/>
            <person name="Mello A."/>
            <person name="Molinier V."/>
            <person name="Miyauchi S."/>
            <person name="Poulain J."/>
            <person name="Riccioni C."/>
            <person name="Rubini A."/>
            <person name="Sitrit Y."/>
            <person name="Splivallo R."/>
            <person name="Traeger S."/>
            <person name="Wang M."/>
            <person name="Zifcakova L."/>
            <person name="Wipf D."/>
            <person name="Zambonelli A."/>
            <person name="Paolocci F."/>
            <person name="Nowrousian M."/>
            <person name="Ottonello S."/>
            <person name="Baldrian P."/>
            <person name="Spatafora J.W."/>
            <person name="Henrissat B."/>
            <person name="Nagy L.G."/>
            <person name="Aury J.M."/>
            <person name="Wincker P."/>
            <person name="Grigoriev I.V."/>
            <person name="Bonfante P."/>
            <person name="Martin F.M."/>
        </authorList>
    </citation>
    <scope>NUCLEOTIDE SEQUENCE [LARGE SCALE GENOMIC DNA]</scope>
    <source>
        <strain evidence="2 3">CCBAS932</strain>
    </source>
</reference>